<reference evidence="2" key="1">
    <citation type="journal article" date="2019" name="Sci. Rep.">
        <title>Draft genome of Tanacetum cinerariifolium, the natural source of mosquito coil.</title>
        <authorList>
            <person name="Yamashiro T."/>
            <person name="Shiraishi A."/>
            <person name="Satake H."/>
            <person name="Nakayama K."/>
        </authorList>
    </citation>
    <scope>NUCLEOTIDE SEQUENCE</scope>
</reference>
<dbReference type="PANTHER" id="PTHR15503:SF45">
    <property type="entry name" value="RNA-DIRECTED DNA POLYMERASE HOMOLOG"/>
    <property type="match status" value="1"/>
</dbReference>
<dbReference type="Pfam" id="PF08284">
    <property type="entry name" value="RVP_2"/>
    <property type="match status" value="1"/>
</dbReference>
<comment type="caution">
    <text evidence="2">The sequence shown here is derived from an EMBL/GenBank/DDBJ whole genome shotgun (WGS) entry which is preliminary data.</text>
</comment>
<feature type="compositionally biased region" description="Basic and acidic residues" evidence="1">
    <location>
        <begin position="1"/>
        <end position="20"/>
    </location>
</feature>
<dbReference type="CDD" id="cd00303">
    <property type="entry name" value="retropepsin_like"/>
    <property type="match status" value="1"/>
</dbReference>
<proteinExistence type="predicted"/>
<feature type="region of interest" description="Disordered" evidence="1">
    <location>
        <begin position="1"/>
        <end position="70"/>
    </location>
</feature>
<dbReference type="GO" id="GO:0003964">
    <property type="term" value="F:RNA-directed DNA polymerase activity"/>
    <property type="evidence" value="ECO:0007669"/>
    <property type="project" value="UniProtKB-KW"/>
</dbReference>
<dbReference type="Gene3D" id="2.40.70.10">
    <property type="entry name" value="Acid Proteases"/>
    <property type="match status" value="1"/>
</dbReference>
<feature type="compositionally biased region" description="Polar residues" evidence="1">
    <location>
        <begin position="44"/>
        <end position="54"/>
    </location>
</feature>
<keyword evidence="2" id="KW-0548">Nucleotidyltransferase</keyword>
<evidence type="ECO:0000256" key="1">
    <source>
        <dbReference type="SAM" id="MobiDB-lite"/>
    </source>
</evidence>
<accession>A0A6L2KL31</accession>
<dbReference type="EMBL" id="BKCJ010002572">
    <property type="protein sequence ID" value="GEU49490.1"/>
    <property type="molecule type" value="Genomic_DNA"/>
</dbReference>
<protein>
    <submittedName>
        <fullName evidence="2">Putative reverse transcriptase domain-containing protein</fullName>
    </submittedName>
</protein>
<dbReference type="InterPro" id="IPR032567">
    <property type="entry name" value="RTL1-rel"/>
</dbReference>
<organism evidence="2">
    <name type="scientific">Tanacetum cinerariifolium</name>
    <name type="common">Dalmatian daisy</name>
    <name type="synonym">Chrysanthemum cinerariifolium</name>
    <dbReference type="NCBI Taxonomy" id="118510"/>
    <lineage>
        <taxon>Eukaryota</taxon>
        <taxon>Viridiplantae</taxon>
        <taxon>Streptophyta</taxon>
        <taxon>Embryophyta</taxon>
        <taxon>Tracheophyta</taxon>
        <taxon>Spermatophyta</taxon>
        <taxon>Magnoliopsida</taxon>
        <taxon>eudicotyledons</taxon>
        <taxon>Gunneridae</taxon>
        <taxon>Pentapetalae</taxon>
        <taxon>asterids</taxon>
        <taxon>campanulids</taxon>
        <taxon>Asterales</taxon>
        <taxon>Asteraceae</taxon>
        <taxon>Asteroideae</taxon>
        <taxon>Anthemideae</taxon>
        <taxon>Anthemidinae</taxon>
        <taxon>Tanacetum</taxon>
    </lineage>
</organism>
<gene>
    <name evidence="2" type="ORF">Tci_021468</name>
</gene>
<dbReference type="AlphaFoldDB" id="A0A6L2KL31"/>
<evidence type="ECO:0000313" key="2">
    <source>
        <dbReference type="EMBL" id="GEU49490.1"/>
    </source>
</evidence>
<name>A0A6L2KL31_TANCI</name>
<dbReference type="PANTHER" id="PTHR15503">
    <property type="entry name" value="LDOC1 RELATED"/>
    <property type="match status" value="1"/>
</dbReference>
<keyword evidence="2" id="KW-0695">RNA-directed DNA polymerase</keyword>
<sequence>MAHKLMEQNSQTRDEIILEGKKRKWKNYQSRNGSGKSDHKDNSRQTVQNNQKQGNARAMISAPTDGKVSSGSLPLCERCFTRHVGLMLLKMLSRKVELTDGRVVSTNTVLRGCTLNLLNHIFEIDLMPIELGTFDVIIDMDWLVKHDAVIVCGKKVVRIPYGDMMLIFESNKGVSRVKVISCIKAGLPPSRPVEFRNDLAPGAAPVAHAPYRLAPSEMRELDMERNNQTKTPRFYSCSATKHLFALLHFLMDVVFDRAFGGVRDEEVVIGEGVVVISSSLDMLTNSCLGRIMVSLIFLEGLDEEALVEFMVEWCEEDEDDDRNEEDDLFN</sequence>
<dbReference type="InterPro" id="IPR021109">
    <property type="entry name" value="Peptidase_aspartic_dom_sf"/>
</dbReference>
<keyword evidence="2" id="KW-0808">Transferase</keyword>